<evidence type="ECO:0000313" key="2">
    <source>
        <dbReference type="Proteomes" id="UP000828390"/>
    </source>
</evidence>
<dbReference type="AlphaFoldDB" id="A0A9D4I821"/>
<gene>
    <name evidence="1" type="ORF">DPMN_185135</name>
</gene>
<evidence type="ECO:0000313" key="1">
    <source>
        <dbReference type="EMBL" id="KAH3750608.1"/>
    </source>
</evidence>
<name>A0A9D4I821_DREPO</name>
<accession>A0A9D4I821</accession>
<dbReference type="Proteomes" id="UP000828390">
    <property type="component" value="Unassembled WGS sequence"/>
</dbReference>
<protein>
    <submittedName>
        <fullName evidence="1">Uncharacterized protein</fullName>
    </submittedName>
</protein>
<reference evidence="1" key="1">
    <citation type="journal article" date="2019" name="bioRxiv">
        <title>The Genome of the Zebra Mussel, Dreissena polymorpha: A Resource for Invasive Species Research.</title>
        <authorList>
            <person name="McCartney M.A."/>
            <person name="Auch B."/>
            <person name="Kono T."/>
            <person name="Mallez S."/>
            <person name="Zhang Y."/>
            <person name="Obille A."/>
            <person name="Becker A."/>
            <person name="Abrahante J.E."/>
            <person name="Garbe J."/>
            <person name="Badalamenti J.P."/>
            <person name="Herman A."/>
            <person name="Mangelson H."/>
            <person name="Liachko I."/>
            <person name="Sullivan S."/>
            <person name="Sone E.D."/>
            <person name="Koren S."/>
            <person name="Silverstein K.A.T."/>
            <person name="Beckman K.B."/>
            <person name="Gohl D.M."/>
        </authorList>
    </citation>
    <scope>NUCLEOTIDE SEQUENCE</scope>
    <source>
        <strain evidence="1">Duluth1</strain>
        <tissue evidence="1">Whole animal</tissue>
    </source>
</reference>
<sequence length="74" mass="8243">MLKLSQLNDVNVQMIVNTSTTLTTCFDQIAVSVRTISDQKAVDDSPCLLKVEVEDEVRGLKAGNLREWTTFLLS</sequence>
<proteinExistence type="predicted"/>
<dbReference type="EMBL" id="JAIWYP010000010">
    <property type="protein sequence ID" value="KAH3750608.1"/>
    <property type="molecule type" value="Genomic_DNA"/>
</dbReference>
<reference evidence="1" key="2">
    <citation type="submission" date="2020-11" db="EMBL/GenBank/DDBJ databases">
        <authorList>
            <person name="McCartney M.A."/>
            <person name="Auch B."/>
            <person name="Kono T."/>
            <person name="Mallez S."/>
            <person name="Becker A."/>
            <person name="Gohl D.M."/>
            <person name="Silverstein K.A.T."/>
            <person name="Koren S."/>
            <person name="Bechman K.B."/>
            <person name="Herman A."/>
            <person name="Abrahante J.E."/>
            <person name="Garbe J."/>
        </authorList>
    </citation>
    <scope>NUCLEOTIDE SEQUENCE</scope>
    <source>
        <strain evidence="1">Duluth1</strain>
        <tissue evidence="1">Whole animal</tissue>
    </source>
</reference>
<keyword evidence="2" id="KW-1185">Reference proteome</keyword>
<comment type="caution">
    <text evidence="1">The sequence shown here is derived from an EMBL/GenBank/DDBJ whole genome shotgun (WGS) entry which is preliminary data.</text>
</comment>
<organism evidence="1 2">
    <name type="scientific">Dreissena polymorpha</name>
    <name type="common">Zebra mussel</name>
    <name type="synonym">Mytilus polymorpha</name>
    <dbReference type="NCBI Taxonomy" id="45954"/>
    <lineage>
        <taxon>Eukaryota</taxon>
        <taxon>Metazoa</taxon>
        <taxon>Spiralia</taxon>
        <taxon>Lophotrochozoa</taxon>
        <taxon>Mollusca</taxon>
        <taxon>Bivalvia</taxon>
        <taxon>Autobranchia</taxon>
        <taxon>Heteroconchia</taxon>
        <taxon>Euheterodonta</taxon>
        <taxon>Imparidentia</taxon>
        <taxon>Neoheterodontei</taxon>
        <taxon>Myida</taxon>
        <taxon>Dreissenoidea</taxon>
        <taxon>Dreissenidae</taxon>
        <taxon>Dreissena</taxon>
    </lineage>
</organism>